<evidence type="ECO:0000256" key="6">
    <source>
        <dbReference type="ARBA" id="ARBA00022679"/>
    </source>
</evidence>
<comment type="subunit">
    <text evidence="14">Homotrimer; The trimer binds only one molecule of glutathione.</text>
</comment>
<dbReference type="Gene3D" id="1.20.120.550">
    <property type="entry name" value="Membrane associated eicosanoid/glutathione metabolism-like domain"/>
    <property type="match status" value="1"/>
</dbReference>
<evidence type="ECO:0000256" key="2">
    <source>
        <dbReference type="ARBA" id="ARBA00004294"/>
    </source>
</evidence>
<dbReference type="EC" id="2.5.1.18" evidence="5"/>
<comment type="function">
    <text evidence="1">Conjugation of reduced glutathione to a wide number of exogenous and endogenous hydrophobic electrophiles.</text>
</comment>
<dbReference type="SUPFAM" id="SSF161084">
    <property type="entry name" value="MAPEG domain-like"/>
    <property type="match status" value="1"/>
</dbReference>
<dbReference type="PANTHER" id="PTHR10689">
    <property type="entry name" value="MICROSOMAL GLUTATHIONE S-TRANSFERASE 1"/>
    <property type="match status" value="1"/>
</dbReference>
<keyword evidence="10 17" id="KW-1133">Transmembrane helix</keyword>
<evidence type="ECO:0000256" key="9">
    <source>
        <dbReference type="ARBA" id="ARBA00022824"/>
    </source>
</evidence>
<name>A0A437C4B8_ORYJA</name>
<accession>A0A437C4B8</accession>
<comment type="catalytic activity">
    <reaction evidence="16">
        <text>RX + glutathione = an S-substituted glutathione + a halide anion + H(+)</text>
        <dbReference type="Rhea" id="RHEA:16437"/>
        <dbReference type="ChEBI" id="CHEBI:15378"/>
        <dbReference type="ChEBI" id="CHEBI:16042"/>
        <dbReference type="ChEBI" id="CHEBI:17792"/>
        <dbReference type="ChEBI" id="CHEBI:57925"/>
        <dbReference type="ChEBI" id="CHEBI:90779"/>
        <dbReference type="EC" id="2.5.1.18"/>
    </reaction>
    <physiologicalReaction direction="left-to-right" evidence="16">
        <dbReference type="Rhea" id="RHEA:16438"/>
    </physiologicalReaction>
</comment>
<sequence length="210" mass="23403">MNACINIRFNPFYCDWPADDMKEVECLQALAPPPGFSRKCYCETQSEPLSCRGARSSAKMAELLKDQVFMAFTTHAAIVSLKLLLMGPLTGYFRITRGSFVNAEDVPGKTAEEKKKMLKPNEDVERVRRCHQNDLENIIPFVFIGLLYTLTGPPLSTALIHFRIFTVSRFCHTISYILALPQPSRGLSYVAGVGVTVSIGVQVLLKVLVL</sequence>
<evidence type="ECO:0000313" key="18">
    <source>
        <dbReference type="EMBL" id="RVE57494.1"/>
    </source>
</evidence>
<evidence type="ECO:0000256" key="12">
    <source>
        <dbReference type="ARBA" id="ARBA00023128"/>
    </source>
</evidence>
<dbReference type="FunFam" id="1.20.120.550:FF:000002">
    <property type="entry name" value="Microsomal glutathione S-transferase 1"/>
    <property type="match status" value="1"/>
</dbReference>
<feature type="transmembrane region" description="Helical" evidence="17">
    <location>
        <begin position="186"/>
        <end position="205"/>
    </location>
</feature>
<evidence type="ECO:0000256" key="13">
    <source>
        <dbReference type="ARBA" id="ARBA00023136"/>
    </source>
</evidence>
<keyword evidence="19" id="KW-1185">Reference proteome</keyword>
<reference evidence="18 19" key="2">
    <citation type="submission" date="2019-01" db="EMBL/GenBank/DDBJ databases">
        <title>A chromosome length genome reference of the Java medaka (oryzias javanicus).</title>
        <authorList>
            <person name="Herpin A."/>
            <person name="Takehana Y."/>
            <person name="Naruse K."/>
            <person name="Ansai S."/>
            <person name="Kawaguchi M."/>
        </authorList>
    </citation>
    <scope>NUCLEOTIDE SEQUENCE [LARGE SCALE GENOMIC DNA]</scope>
    <source>
        <strain evidence="18">RS831</strain>
        <tissue evidence="18">Whole body</tissue>
    </source>
</reference>
<dbReference type="Proteomes" id="UP000283210">
    <property type="component" value="Chromosome 22"/>
</dbReference>
<evidence type="ECO:0000256" key="8">
    <source>
        <dbReference type="ARBA" id="ARBA00022787"/>
    </source>
</evidence>
<dbReference type="OrthoDB" id="193139at2759"/>
<protein>
    <recommendedName>
        <fullName evidence="15">Microsomal glutathione S-transferase 1</fullName>
        <ecNumber evidence="5">2.5.1.18</ecNumber>
    </recommendedName>
</protein>
<evidence type="ECO:0000256" key="17">
    <source>
        <dbReference type="SAM" id="Phobius"/>
    </source>
</evidence>
<keyword evidence="7 17" id="KW-0812">Transmembrane</keyword>
<evidence type="ECO:0000256" key="3">
    <source>
        <dbReference type="ARBA" id="ARBA00004477"/>
    </source>
</evidence>
<keyword evidence="13 17" id="KW-0472">Membrane</keyword>
<gene>
    <name evidence="18" type="ORF">OJAV_G00217000</name>
</gene>
<dbReference type="AlphaFoldDB" id="A0A437C4B8"/>
<feature type="transmembrane region" description="Helical" evidence="17">
    <location>
        <begin position="138"/>
        <end position="165"/>
    </location>
</feature>
<comment type="subcellular location">
    <subcellularLocation>
        <location evidence="3">Endoplasmic reticulum membrane</location>
        <topology evidence="3">Multi-pass membrane protein</topology>
    </subcellularLocation>
    <subcellularLocation>
        <location evidence="2">Mitochondrion outer membrane</location>
    </subcellularLocation>
</comment>
<dbReference type="InterPro" id="IPR001129">
    <property type="entry name" value="Membr-assoc_MAPEG"/>
</dbReference>
<evidence type="ECO:0000256" key="11">
    <source>
        <dbReference type="ARBA" id="ARBA00022990"/>
    </source>
</evidence>
<keyword evidence="6" id="KW-0808">Transferase</keyword>
<evidence type="ECO:0000256" key="1">
    <source>
        <dbReference type="ARBA" id="ARBA00003701"/>
    </source>
</evidence>
<evidence type="ECO:0000313" key="19">
    <source>
        <dbReference type="Proteomes" id="UP000283210"/>
    </source>
</evidence>
<evidence type="ECO:0000256" key="10">
    <source>
        <dbReference type="ARBA" id="ARBA00022989"/>
    </source>
</evidence>
<dbReference type="GO" id="GO:0005789">
    <property type="term" value="C:endoplasmic reticulum membrane"/>
    <property type="evidence" value="ECO:0007669"/>
    <property type="project" value="UniProtKB-SubCell"/>
</dbReference>
<keyword evidence="12" id="KW-0496">Mitochondrion</keyword>
<evidence type="ECO:0000256" key="5">
    <source>
        <dbReference type="ARBA" id="ARBA00012452"/>
    </source>
</evidence>
<keyword evidence="11" id="KW-0007">Acetylation</keyword>
<comment type="similarity">
    <text evidence="4">Belongs to the MAPEG family.</text>
</comment>
<evidence type="ECO:0000256" key="16">
    <source>
        <dbReference type="ARBA" id="ARBA00049385"/>
    </source>
</evidence>
<keyword evidence="9" id="KW-0256">Endoplasmic reticulum</keyword>
<reference evidence="18 19" key="1">
    <citation type="submission" date="2018-11" db="EMBL/GenBank/DDBJ databases">
        <authorList>
            <person name="Lopez-Roques C."/>
            <person name="Donnadieu C."/>
            <person name="Bouchez O."/>
            <person name="Klopp C."/>
            <person name="Cabau C."/>
            <person name="Zahm M."/>
        </authorList>
    </citation>
    <scope>NUCLEOTIDE SEQUENCE [LARGE SCALE GENOMIC DNA]</scope>
    <source>
        <strain evidence="18">RS831</strain>
        <tissue evidence="18">Whole body</tissue>
    </source>
</reference>
<dbReference type="GO" id="GO:0005741">
    <property type="term" value="C:mitochondrial outer membrane"/>
    <property type="evidence" value="ECO:0007669"/>
    <property type="project" value="UniProtKB-SubCell"/>
</dbReference>
<dbReference type="OMA" id="FCHTISY"/>
<keyword evidence="8" id="KW-1000">Mitochondrion outer membrane</keyword>
<organism evidence="18 19">
    <name type="scientific">Oryzias javanicus</name>
    <name type="common">Javanese ricefish</name>
    <name type="synonym">Aplocheilus javanicus</name>
    <dbReference type="NCBI Taxonomy" id="123683"/>
    <lineage>
        <taxon>Eukaryota</taxon>
        <taxon>Metazoa</taxon>
        <taxon>Chordata</taxon>
        <taxon>Craniata</taxon>
        <taxon>Vertebrata</taxon>
        <taxon>Euteleostomi</taxon>
        <taxon>Actinopterygii</taxon>
        <taxon>Neopterygii</taxon>
        <taxon>Teleostei</taxon>
        <taxon>Neoteleostei</taxon>
        <taxon>Acanthomorphata</taxon>
        <taxon>Ovalentaria</taxon>
        <taxon>Atherinomorphae</taxon>
        <taxon>Beloniformes</taxon>
        <taxon>Adrianichthyidae</taxon>
        <taxon>Oryziinae</taxon>
        <taxon>Oryzias</taxon>
    </lineage>
</organism>
<evidence type="ECO:0000256" key="4">
    <source>
        <dbReference type="ARBA" id="ARBA00010459"/>
    </source>
</evidence>
<evidence type="ECO:0000256" key="15">
    <source>
        <dbReference type="ARBA" id="ARBA00039397"/>
    </source>
</evidence>
<dbReference type="InterPro" id="IPR023352">
    <property type="entry name" value="MAPEG-like_dom_sf"/>
</dbReference>
<evidence type="ECO:0000256" key="14">
    <source>
        <dbReference type="ARBA" id="ARBA00038540"/>
    </source>
</evidence>
<proteinExistence type="inferred from homology"/>
<dbReference type="EMBL" id="CM012458">
    <property type="protein sequence ID" value="RVE57494.1"/>
    <property type="molecule type" value="Genomic_DNA"/>
</dbReference>
<dbReference type="Pfam" id="PF01124">
    <property type="entry name" value="MAPEG"/>
    <property type="match status" value="1"/>
</dbReference>
<evidence type="ECO:0000256" key="7">
    <source>
        <dbReference type="ARBA" id="ARBA00022692"/>
    </source>
</evidence>
<dbReference type="PANTHER" id="PTHR10689:SF6">
    <property type="entry name" value="MICROSOMAL GLUTATHIONE S-TRANSFERASE 1"/>
    <property type="match status" value="1"/>
</dbReference>
<dbReference type="GO" id="GO:0004364">
    <property type="term" value="F:glutathione transferase activity"/>
    <property type="evidence" value="ECO:0007669"/>
    <property type="project" value="UniProtKB-EC"/>
</dbReference>
<dbReference type="InterPro" id="IPR040162">
    <property type="entry name" value="MGST1-like"/>
</dbReference>